<sequence>MWVLCAHNGQPFDQLLSEKHAGNFVQASFSDTPPLQPPLPPNYQLSVNPNQPRILTASFGYPPPAEGPQRYYTTPYGIALPESMPVRGSIQTSILGYSTAPSGISGFAGGAPQTLETGQTFILAQGVPDGIMNLTYSKGRIQFMRGHGGQLSGEWRMNNPKFFRDQ</sequence>
<dbReference type="EMBL" id="CP136890">
    <property type="protein sequence ID" value="WOK94839.1"/>
    <property type="molecule type" value="Genomic_DNA"/>
</dbReference>
<dbReference type="Proteomes" id="UP001327560">
    <property type="component" value="Chromosome 1"/>
</dbReference>
<accession>A0AAQ3Q3J3</accession>
<evidence type="ECO:0000313" key="1">
    <source>
        <dbReference type="EMBL" id="WOK94839.1"/>
    </source>
</evidence>
<gene>
    <name evidence="1" type="ORF">Cni_G03544</name>
</gene>
<dbReference type="AlphaFoldDB" id="A0AAQ3Q3J3"/>
<name>A0AAQ3Q3J3_9LILI</name>
<reference evidence="1 2" key="1">
    <citation type="submission" date="2023-10" db="EMBL/GenBank/DDBJ databases">
        <title>Chromosome-scale genome assembly provides insights into flower coloration mechanisms of Canna indica.</title>
        <authorList>
            <person name="Li C."/>
        </authorList>
    </citation>
    <scope>NUCLEOTIDE SEQUENCE [LARGE SCALE GENOMIC DNA]</scope>
    <source>
        <tissue evidence="1">Flower</tissue>
    </source>
</reference>
<evidence type="ECO:0000313" key="2">
    <source>
        <dbReference type="Proteomes" id="UP001327560"/>
    </source>
</evidence>
<keyword evidence="2" id="KW-1185">Reference proteome</keyword>
<organism evidence="1 2">
    <name type="scientific">Canna indica</name>
    <name type="common">Indian-shot</name>
    <dbReference type="NCBI Taxonomy" id="4628"/>
    <lineage>
        <taxon>Eukaryota</taxon>
        <taxon>Viridiplantae</taxon>
        <taxon>Streptophyta</taxon>
        <taxon>Embryophyta</taxon>
        <taxon>Tracheophyta</taxon>
        <taxon>Spermatophyta</taxon>
        <taxon>Magnoliopsida</taxon>
        <taxon>Liliopsida</taxon>
        <taxon>Zingiberales</taxon>
        <taxon>Cannaceae</taxon>
        <taxon>Canna</taxon>
    </lineage>
</organism>
<proteinExistence type="predicted"/>
<protein>
    <submittedName>
        <fullName evidence="1">Uncharacterized protein</fullName>
    </submittedName>
</protein>